<proteinExistence type="predicted"/>
<gene>
    <name evidence="1" type="ORF">HOLDEFILI_00639</name>
</gene>
<dbReference type="Proteomes" id="UP000005950">
    <property type="component" value="Unassembled WGS sequence"/>
</dbReference>
<reference evidence="1 2" key="2">
    <citation type="submission" date="2009-02" db="EMBL/GenBank/DDBJ databases">
        <title>Draft genome sequence of Holdemania filiformis DSM 12042.</title>
        <authorList>
            <person name="Sudarsanam P."/>
            <person name="Ley R."/>
            <person name="Guruge J."/>
            <person name="Turnbaugh P.J."/>
            <person name="Mahowald M."/>
            <person name="Liep D."/>
            <person name="Gordon J."/>
        </authorList>
    </citation>
    <scope>NUCLEOTIDE SEQUENCE [LARGE SCALE GENOMIC DNA]</scope>
    <source>
        <strain evidence="1 2">DSM 12042</strain>
    </source>
</reference>
<dbReference type="HOGENOM" id="CLU_3290783_0_0_9"/>
<organism evidence="1 2">
    <name type="scientific">Holdemania filiformis DSM 12042</name>
    <dbReference type="NCBI Taxonomy" id="545696"/>
    <lineage>
        <taxon>Bacteria</taxon>
        <taxon>Bacillati</taxon>
        <taxon>Bacillota</taxon>
        <taxon>Erysipelotrichia</taxon>
        <taxon>Erysipelotrichales</taxon>
        <taxon>Erysipelotrichaceae</taxon>
        <taxon>Holdemania</taxon>
    </lineage>
</organism>
<reference evidence="1 2" key="1">
    <citation type="submission" date="2008-12" db="EMBL/GenBank/DDBJ databases">
        <authorList>
            <person name="Fulton L."/>
            <person name="Clifton S."/>
            <person name="Fulton B."/>
            <person name="Xu J."/>
            <person name="Minx P."/>
            <person name="Pepin K.H."/>
            <person name="Johnson M."/>
            <person name="Bhonagiri V."/>
            <person name="Nash W.E."/>
            <person name="Mardis E.R."/>
            <person name="Wilson R.K."/>
        </authorList>
    </citation>
    <scope>NUCLEOTIDE SEQUENCE [LARGE SCALE GENOMIC DNA]</scope>
    <source>
        <strain evidence="1 2">DSM 12042</strain>
    </source>
</reference>
<dbReference type="STRING" id="545696.HOLDEFILI_00639"/>
<name>B9Y4A8_9FIRM</name>
<dbReference type="EMBL" id="ACCF01000045">
    <property type="protein sequence ID" value="EEF69213.1"/>
    <property type="molecule type" value="Genomic_DNA"/>
</dbReference>
<protein>
    <submittedName>
        <fullName evidence="1">Uncharacterized protein</fullName>
    </submittedName>
</protein>
<comment type="caution">
    <text evidence="1">The sequence shown here is derived from an EMBL/GenBank/DDBJ whole genome shotgun (WGS) entry which is preliminary data.</text>
</comment>
<sequence length="40" mass="4390">MPETAAFRNKLNLRICGGLEVSVPVSTVGQTGRLRIQFET</sequence>
<evidence type="ECO:0000313" key="1">
    <source>
        <dbReference type="EMBL" id="EEF69213.1"/>
    </source>
</evidence>
<accession>B9Y4A8</accession>
<evidence type="ECO:0000313" key="2">
    <source>
        <dbReference type="Proteomes" id="UP000005950"/>
    </source>
</evidence>
<dbReference type="AlphaFoldDB" id="B9Y4A8"/>